<gene>
    <name evidence="1" type="ORF">ALEPTO_LOCUS2795</name>
</gene>
<name>A0A9N8WFB8_9GLOM</name>
<reference evidence="1" key="1">
    <citation type="submission" date="2021-06" db="EMBL/GenBank/DDBJ databases">
        <authorList>
            <person name="Kallberg Y."/>
            <person name="Tangrot J."/>
            <person name="Rosling A."/>
        </authorList>
    </citation>
    <scope>NUCLEOTIDE SEQUENCE</scope>
    <source>
        <strain evidence="1">FL130A</strain>
    </source>
</reference>
<dbReference type="AlphaFoldDB" id="A0A9N8WFB8"/>
<accession>A0A9N8WFB8</accession>
<protein>
    <submittedName>
        <fullName evidence="1">5415_t:CDS:1</fullName>
    </submittedName>
</protein>
<evidence type="ECO:0000313" key="1">
    <source>
        <dbReference type="EMBL" id="CAG8487237.1"/>
    </source>
</evidence>
<organism evidence="1 2">
    <name type="scientific">Ambispora leptoticha</name>
    <dbReference type="NCBI Taxonomy" id="144679"/>
    <lineage>
        <taxon>Eukaryota</taxon>
        <taxon>Fungi</taxon>
        <taxon>Fungi incertae sedis</taxon>
        <taxon>Mucoromycota</taxon>
        <taxon>Glomeromycotina</taxon>
        <taxon>Glomeromycetes</taxon>
        <taxon>Archaeosporales</taxon>
        <taxon>Ambisporaceae</taxon>
        <taxon>Ambispora</taxon>
    </lineage>
</organism>
<proteinExistence type="predicted"/>
<dbReference type="Proteomes" id="UP000789508">
    <property type="component" value="Unassembled WGS sequence"/>
</dbReference>
<comment type="caution">
    <text evidence="1">The sequence shown here is derived from an EMBL/GenBank/DDBJ whole genome shotgun (WGS) entry which is preliminary data.</text>
</comment>
<sequence>MHVYWNNWNVTTHIGSVKSRIYTDFYARCAKPNSRGSRFSLVLPCAPRLGGLGGTNIKPFYAEGGGIYTYEGIDLDNPDICPREDLREDAFCLCDLHPWLARLHRPNFCEECKLVKTIPIIDEVQMLYSKGLHEPSYHGGDAFLSVVKNCRQFGQLCIVSFAVYGYQGAWDGSMLTMDVSPIAINLQNTWSLENVRFTDEEYNDYISCFCKKYFGNMKDDDALCLQQYVYNMTDRHPGLSHSSWTLFQPAIEVPKRGFANELTLKTIIEKKGKFEFAAPYLCVLYMRERWEPLAGWENLRSFIIDTFIVMDTKALQKSFGVGKDKRLLERVWQMEFYRSATQVLPNDINISPNVGSDFGSRGFVGFYVDDDRDD</sequence>
<dbReference type="EMBL" id="CAJVPS010000453">
    <property type="protein sequence ID" value="CAG8487237.1"/>
    <property type="molecule type" value="Genomic_DNA"/>
</dbReference>
<evidence type="ECO:0000313" key="2">
    <source>
        <dbReference type="Proteomes" id="UP000789508"/>
    </source>
</evidence>
<keyword evidence="2" id="KW-1185">Reference proteome</keyword>
<dbReference type="OrthoDB" id="2415221at2759"/>